<evidence type="ECO:0000256" key="4">
    <source>
        <dbReference type="ARBA" id="ARBA00022691"/>
    </source>
</evidence>
<dbReference type="UniPathway" id="UPA00148">
    <property type="reaction ID" value="UER00227"/>
</dbReference>
<sequence length="371" mass="39717">MSGSNKMRRTLRSGFTTGACAAAAAKGAALMLREQRRRDQAELTLPTGCKATFVLNGQHFDDERAACFVIKDAGDDPDVTHGVAIHAQVSLVQSEGDILIDGGTGIGRVTKPGLAVPVGEWAINPVPRRMIREAVLEVFPSLPARLIPRVTLSIPDGEQRAAKTLNARLGILGGLSILGTTGVVRPISHQAWTDTLEVALDVARAADCARVVLSTGRTSEQAAQAALNGREEAYIMMGDFTAYTLDACHRKGFAGVILSAQFAKLVKIACGEDHTHVRNARLDLAQLADWARTLGLDGTLIKKIEFANTAREVFVELGANHPLVDAVARRALSWISRRIPGADPGLLLVGYDGREARRFGSTWLFAEGTVP</sequence>
<evidence type="ECO:0000256" key="1">
    <source>
        <dbReference type="ARBA" id="ARBA00022573"/>
    </source>
</evidence>
<dbReference type="InterPro" id="IPR036074">
    <property type="entry name" value="CbiD_sf"/>
</dbReference>
<organism evidence="6 7">
    <name type="scientific">Geoalkalibacter ferrihydriticus</name>
    <dbReference type="NCBI Taxonomy" id="392333"/>
    <lineage>
        <taxon>Bacteria</taxon>
        <taxon>Pseudomonadati</taxon>
        <taxon>Thermodesulfobacteriota</taxon>
        <taxon>Desulfuromonadia</taxon>
        <taxon>Desulfuromonadales</taxon>
        <taxon>Geoalkalibacteraceae</taxon>
        <taxon>Geoalkalibacter</taxon>
    </lineage>
</organism>
<dbReference type="GO" id="GO:0032259">
    <property type="term" value="P:methylation"/>
    <property type="evidence" value="ECO:0007669"/>
    <property type="project" value="UniProtKB-KW"/>
</dbReference>
<dbReference type="Gene3D" id="3.30.2110.10">
    <property type="entry name" value="CbiD-like"/>
    <property type="match status" value="1"/>
</dbReference>
<dbReference type="Proteomes" id="UP000182146">
    <property type="component" value="Unassembled WGS sequence"/>
</dbReference>
<dbReference type="EMBL" id="FNGU01000001">
    <property type="protein sequence ID" value="SDL19901.1"/>
    <property type="molecule type" value="Genomic_DNA"/>
</dbReference>
<keyword evidence="4 5" id="KW-0949">S-adenosyl-L-methionine</keyword>
<keyword evidence="3 5" id="KW-0808">Transferase</keyword>
<dbReference type="GO" id="GO:0019251">
    <property type="term" value="P:anaerobic cobalamin biosynthetic process"/>
    <property type="evidence" value="ECO:0007669"/>
    <property type="project" value="UniProtKB-UniRule"/>
</dbReference>
<dbReference type="NCBIfam" id="NF000849">
    <property type="entry name" value="PRK00075.1-1"/>
    <property type="match status" value="1"/>
</dbReference>
<comment type="function">
    <text evidence="5">Catalyzes the methylation of C-1 in cobalt-precorrin-5B to form cobalt-precorrin-6A.</text>
</comment>
<comment type="similarity">
    <text evidence="5">Belongs to the CbiD family.</text>
</comment>
<dbReference type="Pfam" id="PF01888">
    <property type="entry name" value="CbiD"/>
    <property type="match status" value="1"/>
</dbReference>
<comment type="catalytic activity">
    <reaction evidence="5">
        <text>Co-precorrin-5B + S-adenosyl-L-methionine = Co-precorrin-6A + S-adenosyl-L-homocysteine</text>
        <dbReference type="Rhea" id="RHEA:26285"/>
        <dbReference type="ChEBI" id="CHEBI:57856"/>
        <dbReference type="ChEBI" id="CHEBI:59789"/>
        <dbReference type="ChEBI" id="CHEBI:60063"/>
        <dbReference type="ChEBI" id="CHEBI:60064"/>
        <dbReference type="EC" id="2.1.1.195"/>
    </reaction>
</comment>
<reference evidence="6 7" key="1">
    <citation type="submission" date="2016-10" db="EMBL/GenBank/DDBJ databases">
        <authorList>
            <person name="de Groot N.N."/>
        </authorList>
    </citation>
    <scope>NUCLEOTIDE SEQUENCE [LARGE SCALE GENOMIC DNA]</scope>
    <source>
        <strain evidence="6 7">DSM 17813</strain>
    </source>
</reference>
<dbReference type="STRING" id="392333.SAMN05660860_00018"/>
<evidence type="ECO:0000256" key="5">
    <source>
        <dbReference type="HAMAP-Rule" id="MF_00787"/>
    </source>
</evidence>
<dbReference type="HAMAP" id="MF_00787">
    <property type="entry name" value="CbiD"/>
    <property type="match status" value="1"/>
</dbReference>
<dbReference type="InterPro" id="IPR002748">
    <property type="entry name" value="CbiD"/>
</dbReference>
<accession>A0A1G9I3T7</accession>
<keyword evidence="1 5" id="KW-0169">Cobalamin biosynthesis</keyword>
<comment type="pathway">
    <text evidence="5">Cofactor biosynthesis; adenosylcobalamin biosynthesis; cob(II)yrinate a,c-diamide from sirohydrochlorin (anaerobic route): step 6/10.</text>
</comment>
<dbReference type="PIRSF" id="PIRSF026782">
    <property type="entry name" value="CbiD"/>
    <property type="match status" value="1"/>
</dbReference>
<dbReference type="EC" id="2.1.1.195" evidence="5"/>
<dbReference type="NCBIfam" id="TIGR00312">
    <property type="entry name" value="cbiD"/>
    <property type="match status" value="1"/>
</dbReference>
<evidence type="ECO:0000256" key="2">
    <source>
        <dbReference type="ARBA" id="ARBA00022603"/>
    </source>
</evidence>
<dbReference type="PANTHER" id="PTHR35863:SF1">
    <property type="entry name" value="COBALT-PRECORRIN-5B C(1)-METHYLTRANSFERASE"/>
    <property type="match status" value="1"/>
</dbReference>
<evidence type="ECO:0000256" key="3">
    <source>
        <dbReference type="ARBA" id="ARBA00022679"/>
    </source>
</evidence>
<gene>
    <name evidence="5" type="primary">cbiD</name>
    <name evidence="6" type="ORF">SAMN05660860_00018</name>
</gene>
<protein>
    <recommendedName>
        <fullName evidence="5">Cobalt-precorrin-5B C(1)-methyltransferase</fullName>
        <ecNumber evidence="5">2.1.1.195</ecNumber>
    </recommendedName>
    <alternativeName>
        <fullName evidence="5">Cobalt-precorrin-6A synthase</fullName>
    </alternativeName>
</protein>
<dbReference type="SUPFAM" id="SSF111342">
    <property type="entry name" value="CbiD-like"/>
    <property type="match status" value="1"/>
</dbReference>
<keyword evidence="2 5" id="KW-0489">Methyltransferase</keyword>
<proteinExistence type="inferred from homology"/>
<evidence type="ECO:0000313" key="6">
    <source>
        <dbReference type="EMBL" id="SDL19901.1"/>
    </source>
</evidence>
<evidence type="ECO:0000313" key="7">
    <source>
        <dbReference type="Proteomes" id="UP000182146"/>
    </source>
</evidence>
<dbReference type="GO" id="GO:0043780">
    <property type="term" value="F:cobalt-precorrin-5B C1-methyltransferase activity"/>
    <property type="evidence" value="ECO:0007669"/>
    <property type="project" value="RHEA"/>
</dbReference>
<dbReference type="PANTHER" id="PTHR35863">
    <property type="entry name" value="COBALT-PRECORRIN-5B C(1)-METHYLTRANSFERASE"/>
    <property type="match status" value="1"/>
</dbReference>
<name>A0A1G9I3T7_9BACT</name>
<dbReference type="AlphaFoldDB" id="A0A1G9I3T7"/>